<dbReference type="Proteomes" id="UP000198863">
    <property type="component" value="Unassembled WGS sequence"/>
</dbReference>
<dbReference type="RefSeq" id="WP_091060504.1">
    <property type="nucleotide sequence ID" value="NZ_FNCF01000002.1"/>
</dbReference>
<sequence length="414" mass="44032">MTAPARLGAGRWIEVAAEPAATTTTAHELTTADGARVTGLLRTVPGARTVVCIMHPRQDVSHHVLVPELLERGYAVWTQGSRSVNNDLALVHEQTLLDVAAGQVHLREQGFEHVVTLGHSGGGTLFAYYHEQAGLDPGERVSTTPAGRPVDLTGAMPLPDAAVFMAPHPGQGVLLSRLIDPSVTDESDPLSVDPDLDPWSPANGFAEPGTSASYDPDFVRRYRAAQLARVARIDERAAALVQESAAARARAADGGDPRDRRASLVPRVLTVYRTDADLRTVDLSLDPNERPYGSLFGRRPDLTDYGLAGFGRLSTADAWMSTWSVTTSRADFLRCAPSVTVPTLLVELSGDQACFPSDVAAMTERLVAADLTTRRVRGTHFGGPIGRGEPTGASLAAAEIGGWLAERFPAGQPG</sequence>
<dbReference type="Gene3D" id="3.40.50.1820">
    <property type="entry name" value="alpha/beta hydrolase"/>
    <property type="match status" value="1"/>
</dbReference>
<dbReference type="EMBL" id="FNCF01000002">
    <property type="protein sequence ID" value="SDF94213.1"/>
    <property type="molecule type" value="Genomic_DNA"/>
</dbReference>
<dbReference type="OrthoDB" id="2062670at2"/>
<dbReference type="SUPFAM" id="SSF53474">
    <property type="entry name" value="alpha/beta-Hydrolases"/>
    <property type="match status" value="1"/>
</dbReference>
<name>A0A1G7Q6W5_9ACTN</name>
<protein>
    <recommendedName>
        <fullName evidence="3">Alpha/beta hydrolase family protein</fullName>
    </recommendedName>
</protein>
<accession>A0A1G7Q6W5</accession>
<evidence type="ECO:0000313" key="2">
    <source>
        <dbReference type="Proteomes" id="UP000198863"/>
    </source>
</evidence>
<gene>
    <name evidence="1" type="ORF">SAMN05660324_1377</name>
</gene>
<evidence type="ECO:0008006" key="3">
    <source>
        <dbReference type="Google" id="ProtNLM"/>
    </source>
</evidence>
<dbReference type="AlphaFoldDB" id="A0A1G7Q6W5"/>
<evidence type="ECO:0000313" key="1">
    <source>
        <dbReference type="EMBL" id="SDF94213.1"/>
    </source>
</evidence>
<keyword evidence="2" id="KW-1185">Reference proteome</keyword>
<proteinExistence type="predicted"/>
<organism evidence="1 2">
    <name type="scientific">Klenkia brasiliensis</name>
    <dbReference type="NCBI Taxonomy" id="333142"/>
    <lineage>
        <taxon>Bacteria</taxon>
        <taxon>Bacillati</taxon>
        <taxon>Actinomycetota</taxon>
        <taxon>Actinomycetes</taxon>
        <taxon>Geodermatophilales</taxon>
        <taxon>Geodermatophilaceae</taxon>
        <taxon>Klenkia</taxon>
    </lineage>
</organism>
<dbReference type="InterPro" id="IPR029058">
    <property type="entry name" value="AB_hydrolase_fold"/>
</dbReference>
<reference evidence="2" key="1">
    <citation type="submission" date="2016-10" db="EMBL/GenBank/DDBJ databases">
        <authorList>
            <person name="Varghese N."/>
            <person name="Submissions S."/>
        </authorList>
    </citation>
    <scope>NUCLEOTIDE SEQUENCE [LARGE SCALE GENOMIC DNA]</scope>
    <source>
        <strain evidence="2">DSM 44526</strain>
    </source>
</reference>